<name>A0A1W1H667_9BACT</name>
<dbReference type="Proteomes" id="UP000191931">
    <property type="component" value="Unassembled WGS sequence"/>
</dbReference>
<evidence type="ECO:0000313" key="3">
    <source>
        <dbReference type="Proteomes" id="UP000191931"/>
    </source>
</evidence>
<dbReference type="AlphaFoldDB" id="A0A1W1H667"/>
<accession>A0A1W1H667</accession>
<keyword evidence="1" id="KW-1133">Transmembrane helix</keyword>
<keyword evidence="1" id="KW-0472">Membrane</keyword>
<gene>
    <name evidence="2" type="ORF">MTBBW1_1210009</name>
</gene>
<reference evidence="2 3" key="1">
    <citation type="submission" date="2017-03" db="EMBL/GenBank/DDBJ databases">
        <authorList>
            <person name="Afonso C.L."/>
            <person name="Miller P.J."/>
            <person name="Scott M.A."/>
            <person name="Spackman E."/>
            <person name="Goraichik I."/>
            <person name="Dimitrov K.M."/>
            <person name="Suarez D.L."/>
            <person name="Swayne D.E."/>
        </authorList>
    </citation>
    <scope>NUCLEOTIDE SEQUENCE [LARGE SCALE GENOMIC DNA]</scope>
    <source>
        <strain evidence="2">PRJEB14757</strain>
    </source>
</reference>
<protein>
    <submittedName>
        <fullName evidence="2">Uncharacterized protein</fullName>
    </submittedName>
</protein>
<proteinExistence type="predicted"/>
<evidence type="ECO:0000313" key="2">
    <source>
        <dbReference type="EMBL" id="SLM27969.1"/>
    </source>
</evidence>
<organism evidence="2 3">
    <name type="scientific">Desulfamplus magnetovallimortis</name>
    <dbReference type="NCBI Taxonomy" id="1246637"/>
    <lineage>
        <taxon>Bacteria</taxon>
        <taxon>Pseudomonadati</taxon>
        <taxon>Thermodesulfobacteriota</taxon>
        <taxon>Desulfobacteria</taxon>
        <taxon>Desulfobacterales</taxon>
        <taxon>Desulfobacteraceae</taxon>
        <taxon>Desulfamplus</taxon>
    </lineage>
</organism>
<keyword evidence="1" id="KW-0812">Transmembrane</keyword>
<feature type="transmembrane region" description="Helical" evidence="1">
    <location>
        <begin position="12"/>
        <end position="33"/>
    </location>
</feature>
<keyword evidence="3" id="KW-1185">Reference proteome</keyword>
<evidence type="ECO:0000256" key="1">
    <source>
        <dbReference type="SAM" id="Phobius"/>
    </source>
</evidence>
<sequence length="86" mass="9482">MVLSTQSFSCSSVSLVMELVLPFVSVTIIIWSSSFDSSIKFLTPSMVNLSVAIFIGLLCIFHVDLKVIDILLNEISENREGQSGKR</sequence>
<dbReference type="EMBL" id="FWEV01000026">
    <property type="protein sequence ID" value="SLM27969.1"/>
    <property type="molecule type" value="Genomic_DNA"/>
</dbReference>
<feature type="transmembrane region" description="Helical" evidence="1">
    <location>
        <begin position="45"/>
        <end position="63"/>
    </location>
</feature>